<organism evidence="2 3">
    <name type="scientific">Maridesulfovibrio salexigens (strain ATCC 14822 / DSM 2638 / NCIMB 8403 / VKM B-1763)</name>
    <name type="common">Desulfovibrio salexigens</name>
    <dbReference type="NCBI Taxonomy" id="526222"/>
    <lineage>
        <taxon>Bacteria</taxon>
        <taxon>Pseudomonadati</taxon>
        <taxon>Thermodesulfobacteriota</taxon>
        <taxon>Desulfovibrionia</taxon>
        <taxon>Desulfovibrionales</taxon>
        <taxon>Desulfovibrionaceae</taxon>
        <taxon>Maridesulfovibrio</taxon>
    </lineage>
</organism>
<keyword evidence="3" id="KW-1185">Reference proteome</keyword>
<dbReference type="InterPro" id="IPR007055">
    <property type="entry name" value="BON_dom"/>
</dbReference>
<accession>C6BVW0</accession>
<dbReference type="PROSITE" id="PS51257">
    <property type="entry name" value="PROKAR_LIPOPROTEIN"/>
    <property type="match status" value="1"/>
</dbReference>
<feature type="domain" description="BON" evidence="1">
    <location>
        <begin position="116"/>
        <end position="184"/>
    </location>
</feature>
<evidence type="ECO:0000313" key="2">
    <source>
        <dbReference type="EMBL" id="ACS80163.1"/>
    </source>
</evidence>
<dbReference type="OrthoDB" id="5453922at2"/>
<dbReference type="PROSITE" id="PS50914">
    <property type="entry name" value="BON"/>
    <property type="match status" value="1"/>
</dbReference>
<dbReference type="InterPro" id="IPR051686">
    <property type="entry name" value="Lipoprotein_DolP"/>
</dbReference>
<dbReference type="HOGENOM" id="CLU_083606_6_0_7"/>
<sequence>MTPRALLPLLILIATIFSAGCSTAYKAALDERSLSQQTSDAKISAAIMKAYLDDDDVSVMGIEPYTFIGHVYLVGEYENYAQRSKAIAIAKNVEGVTGTTTYLLPKKEDPTCDTTENLSILAAVKSALIGDGDIWSTNIEVKVVQCQVVLLGLVKTQAEINKSIAHAKAVEGVRKVKSYLRVSNKQ</sequence>
<evidence type="ECO:0000313" key="3">
    <source>
        <dbReference type="Proteomes" id="UP000002601"/>
    </source>
</evidence>
<gene>
    <name evidence="2" type="ordered locus">Desal_2103</name>
</gene>
<dbReference type="AlphaFoldDB" id="C6BVW0"/>
<dbReference type="STRING" id="526222.Desal_2103"/>
<dbReference type="PANTHER" id="PTHR34606:SF15">
    <property type="entry name" value="BON DOMAIN-CONTAINING PROTEIN"/>
    <property type="match status" value="1"/>
</dbReference>
<dbReference type="eggNOG" id="COG2823">
    <property type="taxonomic scope" value="Bacteria"/>
</dbReference>
<dbReference type="Proteomes" id="UP000002601">
    <property type="component" value="Chromosome"/>
</dbReference>
<dbReference type="PANTHER" id="PTHR34606">
    <property type="entry name" value="BON DOMAIN-CONTAINING PROTEIN"/>
    <property type="match status" value="1"/>
</dbReference>
<proteinExistence type="predicted"/>
<dbReference type="InterPro" id="IPR014004">
    <property type="entry name" value="Transpt-assoc_nodulatn_dom_bac"/>
</dbReference>
<dbReference type="SMART" id="SM00749">
    <property type="entry name" value="BON"/>
    <property type="match status" value="2"/>
</dbReference>
<reference evidence="2 3" key="1">
    <citation type="submission" date="2009-06" db="EMBL/GenBank/DDBJ databases">
        <title>Complete sequence of Desulfovibrio salexigens DSM 2638.</title>
        <authorList>
            <consortium name="US DOE Joint Genome Institute"/>
            <person name="Lucas S."/>
            <person name="Copeland A."/>
            <person name="Lapidus A."/>
            <person name="Glavina del Rio T."/>
            <person name="Tice H."/>
            <person name="Bruce D."/>
            <person name="Goodwin L."/>
            <person name="Pitluck S."/>
            <person name="Munk A.C."/>
            <person name="Brettin T."/>
            <person name="Detter J.C."/>
            <person name="Han C."/>
            <person name="Tapia R."/>
            <person name="Larimer F."/>
            <person name="Land M."/>
            <person name="Hauser L."/>
            <person name="Kyrpides N."/>
            <person name="Anderson I."/>
            <person name="Wall J.D."/>
            <person name="Arkin A.P."/>
            <person name="Dehal P."/>
            <person name="Chivian D."/>
            <person name="Giles B."/>
            <person name="Hazen T.C."/>
        </authorList>
    </citation>
    <scope>NUCLEOTIDE SEQUENCE [LARGE SCALE GENOMIC DNA]</scope>
    <source>
        <strain evidence="3">ATCC 14822 / DSM 2638 / NCIMB 8403 / VKM B-1763</strain>
    </source>
</reference>
<dbReference type="Pfam" id="PF04972">
    <property type="entry name" value="BON"/>
    <property type="match status" value="2"/>
</dbReference>
<evidence type="ECO:0000259" key="1">
    <source>
        <dbReference type="PROSITE" id="PS50914"/>
    </source>
</evidence>
<dbReference type="KEGG" id="dsa:Desal_2103"/>
<dbReference type="RefSeq" id="WP_015851979.1">
    <property type="nucleotide sequence ID" value="NC_012881.1"/>
</dbReference>
<protein>
    <submittedName>
        <fullName evidence="2">Transport-associated</fullName>
    </submittedName>
</protein>
<dbReference type="EMBL" id="CP001649">
    <property type="protein sequence ID" value="ACS80163.1"/>
    <property type="molecule type" value="Genomic_DNA"/>
</dbReference>
<name>C6BVW0_MARSD</name>